<dbReference type="InterPro" id="IPR032828">
    <property type="entry name" value="PolyA_RNA-bd"/>
</dbReference>
<dbReference type="SUPFAM" id="SSF81891">
    <property type="entry name" value="Poly A polymerase C-terminal region-like"/>
    <property type="match status" value="1"/>
</dbReference>
<dbReference type="GO" id="GO:0016779">
    <property type="term" value="F:nucleotidyltransferase activity"/>
    <property type="evidence" value="ECO:0007669"/>
    <property type="project" value="UniProtKB-KW"/>
</dbReference>
<evidence type="ECO:0000256" key="1">
    <source>
        <dbReference type="ARBA" id="ARBA00001946"/>
    </source>
</evidence>
<dbReference type="GO" id="GO:0000049">
    <property type="term" value="F:tRNA binding"/>
    <property type="evidence" value="ECO:0007669"/>
    <property type="project" value="TreeGrafter"/>
</dbReference>
<dbReference type="Proteomes" id="UP000230833">
    <property type="component" value="Unassembled WGS sequence"/>
</dbReference>
<dbReference type="Gene3D" id="1.10.3090.10">
    <property type="entry name" value="cca-adding enzyme, domain 2"/>
    <property type="match status" value="1"/>
</dbReference>
<dbReference type="PANTHER" id="PTHR46173">
    <property type="entry name" value="CCA TRNA NUCLEOTIDYLTRANSFERASE 1, MITOCHONDRIAL"/>
    <property type="match status" value="1"/>
</dbReference>
<dbReference type="Gene3D" id="3.30.460.10">
    <property type="entry name" value="Beta Polymerase, domain 2"/>
    <property type="match status" value="2"/>
</dbReference>
<keyword evidence="5" id="KW-0479">Metal-binding</keyword>
<dbReference type="InterPro" id="IPR003607">
    <property type="entry name" value="HD/PDEase_dom"/>
</dbReference>
<dbReference type="Pfam" id="PF12627">
    <property type="entry name" value="PolyA_pol_RNAbd"/>
    <property type="match status" value="1"/>
</dbReference>
<keyword evidence="8" id="KW-0694">RNA-binding</keyword>
<evidence type="ECO:0000313" key="11">
    <source>
        <dbReference type="Proteomes" id="UP000230833"/>
    </source>
</evidence>
<comment type="caution">
    <text evidence="10">The sequence shown here is derived from an EMBL/GenBank/DDBJ whole genome shotgun (WGS) entry which is preliminary data.</text>
</comment>
<accession>A0A2H0RN92</accession>
<dbReference type="PROSITE" id="PS51831">
    <property type="entry name" value="HD"/>
    <property type="match status" value="1"/>
</dbReference>
<dbReference type="InterPro" id="IPR006675">
    <property type="entry name" value="HDIG_dom"/>
</dbReference>
<evidence type="ECO:0000256" key="2">
    <source>
        <dbReference type="ARBA" id="ARBA00022679"/>
    </source>
</evidence>
<dbReference type="CDD" id="cd00077">
    <property type="entry name" value="HDc"/>
    <property type="match status" value="1"/>
</dbReference>
<dbReference type="SMART" id="SM00471">
    <property type="entry name" value="HDc"/>
    <property type="match status" value="1"/>
</dbReference>
<dbReference type="InterPro" id="IPR050264">
    <property type="entry name" value="Bact_CCA-adding_enz_type3_sf"/>
</dbReference>
<dbReference type="AlphaFoldDB" id="A0A2H0RN92"/>
<name>A0A2H0RN92_9BACT</name>
<evidence type="ECO:0000256" key="7">
    <source>
        <dbReference type="ARBA" id="ARBA00022842"/>
    </source>
</evidence>
<protein>
    <recommendedName>
        <fullName evidence="9">HD domain-containing protein</fullName>
    </recommendedName>
</protein>
<evidence type="ECO:0000256" key="8">
    <source>
        <dbReference type="RuleBase" id="RU003953"/>
    </source>
</evidence>
<evidence type="ECO:0000256" key="6">
    <source>
        <dbReference type="ARBA" id="ARBA00022741"/>
    </source>
</evidence>
<dbReference type="NCBIfam" id="TIGR00277">
    <property type="entry name" value="HDIG"/>
    <property type="match status" value="1"/>
</dbReference>
<keyword evidence="3" id="KW-0819">tRNA processing</keyword>
<proteinExistence type="inferred from homology"/>
<dbReference type="GO" id="GO:0046872">
    <property type="term" value="F:metal ion binding"/>
    <property type="evidence" value="ECO:0007669"/>
    <property type="project" value="UniProtKB-KW"/>
</dbReference>
<keyword evidence="2 8" id="KW-0808">Transferase</keyword>
<dbReference type="Pfam" id="PF01743">
    <property type="entry name" value="PolyA_pol"/>
    <property type="match status" value="2"/>
</dbReference>
<sequence>MKTNFNVPPQIKMVTETLEGAGFEAYLVGGCVRDLVLGLQPKDWDATTNATPEQIQVLFPHTFYENDYGTVGVVNDDVAREIELLSVSQETHENTPQSVACATELGDVGTERVKEDPLPYFSGGVGWGHTVAKPQANPPLTRGMESSANQDIDKIESLKRLLVVEVTPYRTESAYSDKRRPDSVVFSQKLKDDLKRRDFTINALAYSVARETLIDEYGGLIYLEKRLIRAVGNPDERFGEDALRMLRAVRLASELDFGLDTETEASIASNSSHLKHISGERIRDELVKIVMSDMPMKGLIMAQKLGLNQFIIPELEEGIGCEQMATHAYDVWEHNLRSLEHAVKKNWPLHIRLAALLHDVGKPKTRRMGERKWTFYGHDVVGARMTKKIMERLRFDKNLSDTVVKLVRYHLFFSDTDSITLSAVRRMVANVGRDLIWDLMKLRVCDRIGTGRPKEQPFRLRKYQAMIEEVLRDPISPKMLKIDGKRVMDVARETPSRRIGWILHALLQEVLDDPGRNTAEYLEKRAIELAKLPEEELETFGEQGKEKKEEVEEAQIGDINKKYHVR</sequence>
<comment type="cofactor">
    <cofactor evidence="1">
        <name>Mg(2+)</name>
        <dbReference type="ChEBI" id="CHEBI:18420"/>
    </cofactor>
</comment>
<dbReference type="InterPro" id="IPR043519">
    <property type="entry name" value="NT_sf"/>
</dbReference>
<evidence type="ECO:0000256" key="3">
    <source>
        <dbReference type="ARBA" id="ARBA00022694"/>
    </source>
</evidence>
<dbReference type="EMBL" id="PCYL01000003">
    <property type="protein sequence ID" value="PIR47215.1"/>
    <property type="molecule type" value="Genomic_DNA"/>
</dbReference>
<evidence type="ECO:0000256" key="5">
    <source>
        <dbReference type="ARBA" id="ARBA00022723"/>
    </source>
</evidence>
<dbReference type="Pfam" id="PF01966">
    <property type="entry name" value="HD"/>
    <property type="match status" value="1"/>
</dbReference>
<feature type="domain" description="HD" evidence="9">
    <location>
        <begin position="331"/>
        <end position="430"/>
    </location>
</feature>
<reference evidence="10 11" key="1">
    <citation type="submission" date="2017-09" db="EMBL/GenBank/DDBJ databases">
        <title>Depth-based differentiation of microbial function through sediment-hosted aquifers and enrichment of novel symbionts in the deep terrestrial subsurface.</title>
        <authorList>
            <person name="Probst A.J."/>
            <person name="Ladd B."/>
            <person name="Jarett J.K."/>
            <person name="Geller-Mcgrath D.E."/>
            <person name="Sieber C.M."/>
            <person name="Emerson J.B."/>
            <person name="Anantharaman K."/>
            <person name="Thomas B.C."/>
            <person name="Malmstrom R."/>
            <person name="Stieglmeier M."/>
            <person name="Klingl A."/>
            <person name="Woyke T."/>
            <person name="Ryan C.M."/>
            <person name="Banfield J.F."/>
        </authorList>
    </citation>
    <scope>NUCLEOTIDE SEQUENCE [LARGE SCALE GENOMIC DNA]</scope>
    <source>
        <strain evidence="10">CG10_big_fil_rev_8_21_14_0_10_45_14</strain>
    </source>
</reference>
<keyword evidence="4" id="KW-0548">Nucleotidyltransferase</keyword>
<keyword evidence="6" id="KW-0547">Nucleotide-binding</keyword>
<dbReference type="GO" id="GO:0000166">
    <property type="term" value="F:nucleotide binding"/>
    <property type="evidence" value="ECO:0007669"/>
    <property type="project" value="UniProtKB-KW"/>
</dbReference>
<dbReference type="SUPFAM" id="SSF81301">
    <property type="entry name" value="Nucleotidyltransferase"/>
    <property type="match status" value="2"/>
</dbReference>
<dbReference type="InterPro" id="IPR006674">
    <property type="entry name" value="HD_domain"/>
</dbReference>
<keyword evidence="7" id="KW-0460">Magnesium</keyword>
<organism evidence="10 11">
    <name type="scientific">Candidatus Vogelbacteria bacterium CG10_big_fil_rev_8_21_14_0_10_45_14</name>
    <dbReference type="NCBI Taxonomy" id="1975042"/>
    <lineage>
        <taxon>Bacteria</taxon>
        <taxon>Candidatus Vogeliibacteriota</taxon>
    </lineage>
</organism>
<dbReference type="PANTHER" id="PTHR46173:SF1">
    <property type="entry name" value="CCA TRNA NUCLEOTIDYLTRANSFERASE 1, MITOCHONDRIAL"/>
    <property type="match status" value="1"/>
</dbReference>
<evidence type="ECO:0000256" key="4">
    <source>
        <dbReference type="ARBA" id="ARBA00022695"/>
    </source>
</evidence>
<dbReference type="GO" id="GO:0008033">
    <property type="term" value="P:tRNA processing"/>
    <property type="evidence" value="ECO:0007669"/>
    <property type="project" value="UniProtKB-KW"/>
</dbReference>
<gene>
    <name evidence="10" type="ORF">COV07_00230</name>
</gene>
<evidence type="ECO:0000313" key="10">
    <source>
        <dbReference type="EMBL" id="PIR47215.1"/>
    </source>
</evidence>
<comment type="similarity">
    <text evidence="8">Belongs to the tRNA nucleotidyltransferase/poly(A) polymerase family.</text>
</comment>
<evidence type="ECO:0000259" key="9">
    <source>
        <dbReference type="PROSITE" id="PS51831"/>
    </source>
</evidence>
<dbReference type="InterPro" id="IPR002646">
    <property type="entry name" value="PolA_pol_head_dom"/>
</dbReference>